<dbReference type="PROSITE" id="PS50112">
    <property type="entry name" value="PAS"/>
    <property type="match status" value="1"/>
</dbReference>
<dbReference type="EC" id="2.7.13.3" evidence="2"/>
<dbReference type="InterPro" id="IPR013656">
    <property type="entry name" value="PAS_4"/>
</dbReference>
<dbReference type="EMBL" id="FQZU01000007">
    <property type="protein sequence ID" value="SHJ39954.1"/>
    <property type="molecule type" value="Genomic_DNA"/>
</dbReference>
<dbReference type="InterPro" id="IPR013655">
    <property type="entry name" value="PAS_fold_3"/>
</dbReference>
<keyword evidence="4" id="KW-0808">Transferase</keyword>
<dbReference type="InterPro" id="IPR000014">
    <property type="entry name" value="PAS"/>
</dbReference>
<evidence type="ECO:0000256" key="2">
    <source>
        <dbReference type="ARBA" id="ARBA00012438"/>
    </source>
</evidence>
<dbReference type="Gene3D" id="3.30.450.20">
    <property type="entry name" value="PAS domain"/>
    <property type="match status" value="2"/>
</dbReference>
<dbReference type="InterPro" id="IPR052162">
    <property type="entry name" value="Sensor_kinase/Photoreceptor"/>
</dbReference>
<keyword evidence="9" id="KW-1185">Reference proteome</keyword>
<evidence type="ECO:0000256" key="5">
    <source>
        <dbReference type="ARBA" id="ARBA00022777"/>
    </source>
</evidence>
<dbReference type="STRING" id="1121393.SAMN02745216_01578"/>
<evidence type="ECO:0000259" key="7">
    <source>
        <dbReference type="PROSITE" id="PS50113"/>
    </source>
</evidence>
<dbReference type="Proteomes" id="UP000183994">
    <property type="component" value="Unassembled WGS sequence"/>
</dbReference>
<feature type="domain" description="PAS" evidence="6">
    <location>
        <begin position="20"/>
        <end position="72"/>
    </location>
</feature>
<evidence type="ECO:0000256" key="1">
    <source>
        <dbReference type="ARBA" id="ARBA00000085"/>
    </source>
</evidence>
<dbReference type="PROSITE" id="PS50113">
    <property type="entry name" value="PAC"/>
    <property type="match status" value="1"/>
</dbReference>
<dbReference type="Pfam" id="PF08447">
    <property type="entry name" value="PAS_3"/>
    <property type="match status" value="1"/>
</dbReference>
<evidence type="ECO:0000313" key="9">
    <source>
        <dbReference type="Proteomes" id="UP000183994"/>
    </source>
</evidence>
<dbReference type="SMART" id="SM00091">
    <property type="entry name" value="PAS"/>
    <property type="match status" value="2"/>
</dbReference>
<gene>
    <name evidence="8" type="ORF">SAMN02745216_01578</name>
</gene>
<protein>
    <recommendedName>
        <fullName evidence="2">histidine kinase</fullName>
        <ecNumber evidence="2">2.7.13.3</ecNumber>
    </recommendedName>
</protein>
<keyword evidence="5" id="KW-0418">Kinase</keyword>
<dbReference type="CDD" id="cd00130">
    <property type="entry name" value="PAS"/>
    <property type="match status" value="1"/>
</dbReference>
<dbReference type="AlphaFoldDB" id="A0A1M6IZU1"/>
<dbReference type="SMART" id="SM00086">
    <property type="entry name" value="PAC"/>
    <property type="match status" value="2"/>
</dbReference>
<evidence type="ECO:0000259" key="6">
    <source>
        <dbReference type="PROSITE" id="PS50112"/>
    </source>
</evidence>
<dbReference type="InterPro" id="IPR000700">
    <property type="entry name" value="PAS-assoc_C"/>
</dbReference>
<dbReference type="PANTHER" id="PTHR43304:SF1">
    <property type="entry name" value="PAC DOMAIN-CONTAINING PROTEIN"/>
    <property type="match status" value="1"/>
</dbReference>
<dbReference type="SUPFAM" id="SSF55785">
    <property type="entry name" value="PYP-like sensor domain (PAS domain)"/>
    <property type="match status" value="2"/>
</dbReference>
<accession>A0A1M6IZU1</accession>
<reference evidence="9" key="1">
    <citation type="submission" date="2016-11" db="EMBL/GenBank/DDBJ databases">
        <authorList>
            <person name="Varghese N."/>
            <person name="Submissions S."/>
        </authorList>
    </citation>
    <scope>NUCLEOTIDE SEQUENCE [LARGE SCALE GENOMIC DNA]</scope>
    <source>
        <strain evidence="9">DSM 16219</strain>
    </source>
</reference>
<evidence type="ECO:0000256" key="3">
    <source>
        <dbReference type="ARBA" id="ARBA00022553"/>
    </source>
</evidence>
<dbReference type="Pfam" id="PF08448">
    <property type="entry name" value="PAS_4"/>
    <property type="match status" value="1"/>
</dbReference>
<evidence type="ECO:0000256" key="4">
    <source>
        <dbReference type="ARBA" id="ARBA00022679"/>
    </source>
</evidence>
<feature type="domain" description="PAC" evidence="7">
    <location>
        <begin position="91"/>
        <end position="141"/>
    </location>
</feature>
<organism evidence="8 9">
    <name type="scientific">Desulfatibacillum alkenivorans DSM 16219</name>
    <dbReference type="NCBI Taxonomy" id="1121393"/>
    <lineage>
        <taxon>Bacteria</taxon>
        <taxon>Pseudomonadati</taxon>
        <taxon>Thermodesulfobacteriota</taxon>
        <taxon>Desulfobacteria</taxon>
        <taxon>Desulfobacterales</taxon>
        <taxon>Desulfatibacillaceae</taxon>
        <taxon>Desulfatibacillum</taxon>
    </lineage>
</organism>
<dbReference type="PANTHER" id="PTHR43304">
    <property type="entry name" value="PHYTOCHROME-LIKE PROTEIN CPH1"/>
    <property type="match status" value="1"/>
</dbReference>
<dbReference type="InterPro" id="IPR035965">
    <property type="entry name" value="PAS-like_dom_sf"/>
</dbReference>
<proteinExistence type="predicted"/>
<keyword evidence="3" id="KW-0597">Phosphoprotein</keyword>
<name>A0A1M6IZU1_9BACT</name>
<dbReference type="InterPro" id="IPR001610">
    <property type="entry name" value="PAC"/>
</dbReference>
<dbReference type="RefSeq" id="WP_073474710.1">
    <property type="nucleotide sequence ID" value="NZ_FQZU01000007.1"/>
</dbReference>
<comment type="catalytic activity">
    <reaction evidence="1">
        <text>ATP + protein L-histidine = ADP + protein N-phospho-L-histidine.</text>
        <dbReference type="EC" id="2.7.13.3"/>
    </reaction>
</comment>
<dbReference type="OrthoDB" id="5420883at2"/>
<sequence>MKLEDTHARVAELEHQLDLSLTQWQTTFDAITDWVCIIDLNFRILRSNRSCAEILGLDPRNVVGRTCYEMVHGTMAHIAGCPIPKMMESGKRGESELHLPDGRWIMVTADPLFDDRRLITGAVHMVRDITKRKLIETALQENQERLRLASEAANLGLWDWRLDLNRLFPNEIFMEISGLSLDDANFFTAEKWLSRVHPEERGAVRRALEEHLNGTSPKAFIECRIKHPEKGWIWLSGLGQVIERNRRGEAIRMVGVHRDVTEQVLASREKENLINKLERALADVKTLSGMLPICSQCKKIRDDQGYWSTIESYIQQHSLAQFSHSICPDCAKKYYPDLKIY</sequence>
<evidence type="ECO:0000313" key="8">
    <source>
        <dbReference type="EMBL" id="SHJ39954.1"/>
    </source>
</evidence>
<dbReference type="GO" id="GO:0004673">
    <property type="term" value="F:protein histidine kinase activity"/>
    <property type="evidence" value="ECO:0007669"/>
    <property type="project" value="UniProtKB-EC"/>
</dbReference>
<dbReference type="NCBIfam" id="TIGR00229">
    <property type="entry name" value="sensory_box"/>
    <property type="match status" value="2"/>
</dbReference>